<organism evidence="14 15">
    <name type="scientific">Providencia rettgeri</name>
    <dbReference type="NCBI Taxonomy" id="587"/>
    <lineage>
        <taxon>Bacteria</taxon>
        <taxon>Pseudomonadati</taxon>
        <taxon>Pseudomonadota</taxon>
        <taxon>Gammaproteobacteria</taxon>
        <taxon>Enterobacterales</taxon>
        <taxon>Morganellaceae</taxon>
        <taxon>Providencia</taxon>
    </lineage>
</organism>
<dbReference type="GO" id="GO:0030976">
    <property type="term" value="F:thiamine pyrophosphate binding"/>
    <property type="evidence" value="ECO:0007669"/>
    <property type="project" value="InterPro"/>
</dbReference>
<dbReference type="CDD" id="cd02005">
    <property type="entry name" value="TPP_PDC_IPDC"/>
    <property type="match status" value="1"/>
</dbReference>
<evidence type="ECO:0000256" key="8">
    <source>
        <dbReference type="ARBA" id="ARBA00023239"/>
    </source>
</evidence>
<dbReference type="Proteomes" id="UP000834611">
    <property type="component" value="Unassembled WGS sequence"/>
</dbReference>
<comment type="cofactor">
    <cofactor evidence="2">
        <name>thiamine diphosphate</name>
        <dbReference type="ChEBI" id="CHEBI:58937"/>
    </cofactor>
</comment>
<evidence type="ECO:0000256" key="2">
    <source>
        <dbReference type="ARBA" id="ARBA00001964"/>
    </source>
</evidence>
<comment type="cofactor">
    <cofactor evidence="9">
        <name>Mg(2+)</name>
        <dbReference type="ChEBI" id="CHEBI:18420"/>
    </cofactor>
    <text evidence="9">Binds 1 Mg(2+) per subunit.</text>
</comment>
<keyword evidence="5" id="KW-0210">Decarboxylase</keyword>
<dbReference type="InterPro" id="IPR047213">
    <property type="entry name" value="TPP_PYR_PDC_IPDC-like"/>
</dbReference>
<keyword evidence="4 9" id="KW-0479">Metal-binding</keyword>
<comment type="caution">
    <text evidence="14">The sequence shown here is derived from an EMBL/GenBank/DDBJ whole genome shotgun (WGS) entry which is preliminary data.</text>
</comment>
<proteinExistence type="inferred from homology"/>
<evidence type="ECO:0000256" key="5">
    <source>
        <dbReference type="ARBA" id="ARBA00022793"/>
    </source>
</evidence>
<dbReference type="InterPro" id="IPR012000">
    <property type="entry name" value="Thiamin_PyroP_enz_cen_dom"/>
</dbReference>
<dbReference type="Pfam" id="PF02775">
    <property type="entry name" value="TPP_enzyme_C"/>
    <property type="match status" value="1"/>
</dbReference>
<keyword evidence="6 9" id="KW-0460">Magnesium</keyword>
<dbReference type="AlphaFoldDB" id="A0A9N8GWK3"/>
<gene>
    <name evidence="14" type="primary">ipdC</name>
    <name evidence="14" type="ORF">GHA_00759</name>
</gene>
<dbReference type="GO" id="GO:0005829">
    <property type="term" value="C:cytosol"/>
    <property type="evidence" value="ECO:0007669"/>
    <property type="project" value="TreeGrafter"/>
</dbReference>
<dbReference type="GO" id="GO:0000949">
    <property type="term" value="P:aromatic amino acid family catabolic process to alcohol via Ehrlich pathway"/>
    <property type="evidence" value="ECO:0007669"/>
    <property type="project" value="TreeGrafter"/>
</dbReference>
<dbReference type="GO" id="GO:0047434">
    <property type="term" value="F:indolepyruvate decarboxylase activity"/>
    <property type="evidence" value="ECO:0007669"/>
    <property type="project" value="UniProtKB-EC"/>
</dbReference>
<dbReference type="PIRSF" id="PIRSF036565">
    <property type="entry name" value="Pyruvt_ip_decrb"/>
    <property type="match status" value="1"/>
</dbReference>
<feature type="domain" description="Thiamine pyrophosphate enzyme N-terminal TPP-binding" evidence="13">
    <location>
        <begin position="5"/>
        <end position="110"/>
    </location>
</feature>
<evidence type="ECO:0000256" key="10">
    <source>
        <dbReference type="RuleBase" id="RU362132"/>
    </source>
</evidence>
<dbReference type="InterPro" id="IPR029061">
    <property type="entry name" value="THDP-binding"/>
</dbReference>
<dbReference type="PANTHER" id="PTHR43452:SF30">
    <property type="entry name" value="PYRUVATE DECARBOXYLASE ISOZYME 1-RELATED"/>
    <property type="match status" value="1"/>
</dbReference>
<evidence type="ECO:0000313" key="15">
    <source>
        <dbReference type="Proteomes" id="UP000834611"/>
    </source>
</evidence>
<dbReference type="Gene3D" id="3.40.50.1220">
    <property type="entry name" value="TPP-binding domain"/>
    <property type="match status" value="1"/>
</dbReference>
<dbReference type="Gene3D" id="3.40.50.970">
    <property type="match status" value="2"/>
</dbReference>
<evidence type="ECO:0000259" key="11">
    <source>
        <dbReference type="Pfam" id="PF00205"/>
    </source>
</evidence>
<evidence type="ECO:0000313" key="14">
    <source>
        <dbReference type="EMBL" id="CAB5671013.1"/>
    </source>
</evidence>
<protein>
    <submittedName>
        <fullName evidence="14">Indole-3-pyruvate decarboxylase</fullName>
        <ecNumber evidence="14">4.1.1.74</ecNumber>
    </submittedName>
</protein>
<evidence type="ECO:0000256" key="4">
    <source>
        <dbReference type="ARBA" id="ARBA00022723"/>
    </source>
</evidence>
<dbReference type="Pfam" id="PF00205">
    <property type="entry name" value="TPP_enzyme_M"/>
    <property type="match status" value="1"/>
</dbReference>
<evidence type="ECO:0000259" key="12">
    <source>
        <dbReference type="Pfam" id="PF02775"/>
    </source>
</evidence>
<keyword evidence="7 10" id="KW-0786">Thiamine pyrophosphate</keyword>
<dbReference type="InterPro" id="IPR029035">
    <property type="entry name" value="DHS-like_NAD/FAD-binding_dom"/>
</dbReference>
<accession>A0A9N8GWK3</accession>
<reference evidence="14" key="1">
    <citation type="submission" date="2020-05" db="EMBL/GenBank/DDBJ databases">
        <authorList>
            <person name="Delgado-Blas J."/>
        </authorList>
    </citation>
    <scope>NUCLEOTIDE SEQUENCE</scope>
    <source>
        <strain evidence="14">BB1453</strain>
    </source>
</reference>
<evidence type="ECO:0000256" key="6">
    <source>
        <dbReference type="ARBA" id="ARBA00022842"/>
    </source>
</evidence>
<dbReference type="GO" id="GO:0004737">
    <property type="term" value="F:pyruvate decarboxylase activity"/>
    <property type="evidence" value="ECO:0007669"/>
    <property type="project" value="TreeGrafter"/>
</dbReference>
<dbReference type="SUPFAM" id="SSF52518">
    <property type="entry name" value="Thiamin diphosphate-binding fold (THDP-binding)"/>
    <property type="match status" value="2"/>
</dbReference>
<comment type="cofactor">
    <cofactor evidence="1">
        <name>a metal cation</name>
        <dbReference type="ChEBI" id="CHEBI:25213"/>
    </cofactor>
</comment>
<dbReference type="InterPro" id="IPR012001">
    <property type="entry name" value="Thiamin_PyroP_enz_TPP-bd_dom"/>
</dbReference>
<dbReference type="EMBL" id="CAHPSF010000001">
    <property type="protein sequence ID" value="CAB5671013.1"/>
    <property type="molecule type" value="Genomic_DNA"/>
</dbReference>
<dbReference type="InterPro" id="IPR011766">
    <property type="entry name" value="TPP_enzyme_TPP-bd"/>
</dbReference>
<dbReference type="GO" id="GO:0000287">
    <property type="term" value="F:magnesium ion binding"/>
    <property type="evidence" value="ECO:0007669"/>
    <property type="project" value="InterPro"/>
</dbReference>
<evidence type="ECO:0000259" key="13">
    <source>
        <dbReference type="Pfam" id="PF02776"/>
    </source>
</evidence>
<sequence>MMNKTVIEYVLDRLYQIGIHDIFGVAGDYAFPIEDAVCESENMRWIGNCNELNASYAADGYARVKGAAALSTTFGVGELSALNGIAGAYAEHLPIFHLVGMPASGVQKNHRLVHHTLGNGDFDVFYQMSQHLSCAHAILTPENCIAETERLITSALQKSRPVYLGFPSDYAVMPVKADKTSETITINKSHSRTLSAAVTAIVEKLTSSTKACIIPGILTARFGLTTDVEAIIQKTGLPYATMFMDKGVLSESNSRYMGIYNGKLMNPEVREFVESCDCVMGIGAVLTDFNSGSFTAAIAPESCINILSDHVKVGSAIYPNVLMKDVLHKLKELVPSLNHVGIKAQDLGSPQQGENGQITASYLYPRLEKMFRKNDIIIAETGTASMGLGFALLPENAQFHNQTLWGSIGWATPAAFGAAIAEPHKRVILVTGEGSHQLTAQEISQFARFGLKPIIFVLNNDGYLIERLLCKNPEAYYNDLPQWNYAQLPAALGCKDWYCQRVTNCIELDNAIKQAELSNHAAYIEVIMDRYAASELAEKLGKSVASLYSF</sequence>
<dbReference type="SUPFAM" id="SSF52467">
    <property type="entry name" value="DHS-like NAD/FAD-binding domain"/>
    <property type="match status" value="1"/>
</dbReference>
<dbReference type="PANTHER" id="PTHR43452">
    <property type="entry name" value="PYRUVATE DECARBOXYLASE"/>
    <property type="match status" value="1"/>
</dbReference>
<dbReference type="InterPro" id="IPR047214">
    <property type="entry name" value="TPP_PDC_IPDC"/>
</dbReference>
<feature type="binding site" evidence="9">
    <location>
        <position position="462"/>
    </location>
    <ligand>
        <name>Mg(2+)</name>
        <dbReference type="ChEBI" id="CHEBI:18420"/>
    </ligand>
</feature>
<comment type="similarity">
    <text evidence="3 10">Belongs to the TPP enzyme family.</text>
</comment>
<feature type="binding site" evidence="9">
    <location>
        <position position="460"/>
    </location>
    <ligand>
        <name>Mg(2+)</name>
        <dbReference type="ChEBI" id="CHEBI:18420"/>
    </ligand>
</feature>
<feature type="domain" description="Thiamine pyrophosphate enzyme central" evidence="11">
    <location>
        <begin position="199"/>
        <end position="321"/>
    </location>
</feature>
<dbReference type="Pfam" id="PF02776">
    <property type="entry name" value="TPP_enzyme_N"/>
    <property type="match status" value="1"/>
</dbReference>
<evidence type="ECO:0000256" key="1">
    <source>
        <dbReference type="ARBA" id="ARBA00001920"/>
    </source>
</evidence>
<dbReference type="CDD" id="cd07038">
    <property type="entry name" value="TPP_PYR_PDC_IPDC_like"/>
    <property type="match status" value="1"/>
</dbReference>
<feature type="domain" description="Thiamine pyrophosphate enzyme TPP-binding" evidence="12">
    <location>
        <begin position="392"/>
        <end position="526"/>
    </location>
</feature>
<evidence type="ECO:0000256" key="3">
    <source>
        <dbReference type="ARBA" id="ARBA00007812"/>
    </source>
</evidence>
<evidence type="ECO:0000256" key="9">
    <source>
        <dbReference type="PIRSR" id="PIRSR036565-2"/>
    </source>
</evidence>
<keyword evidence="8 14" id="KW-0456">Lyase</keyword>
<dbReference type="InterPro" id="IPR012110">
    <property type="entry name" value="PDC/IPDC-like"/>
</dbReference>
<dbReference type="FunFam" id="3.40.50.970:FF:000024">
    <property type="entry name" value="Pyruvate decarboxylase isozyme"/>
    <property type="match status" value="1"/>
</dbReference>
<name>A0A9N8GWK3_PRORE</name>
<dbReference type="EC" id="4.1.1.74" evidence="14"/>
<evidence type="ECO:0000256" key="7">
    <source>
        <dbReference type="ARBA" id="ARBA00023052"/>
    </source>
</evidence>
<dbReference type="FunFam" id="3.40.50.970:FF:000019">
    <property type="entry name" value="Pyruvate decarboxylase isozyme"/>
    <property type="match status" value="1"/>
</dbReference>